<dbReference type="InterPro" id="IPR047171">
    <property type="entry name" value="BAZ1A"/>
</dbReference>
<feature type="compositionally biased region" description="Acidic residues" evidence="14">
    <location>
        <begin position="353"/>
        <end position="380"/>
    </location>
</feature>
<keyword evidence="4 13" id="KW-0863">Zinc-finger</keyword>
<dbReference type="GO" id="GO:0008270">
    <property type="term" value="F:zinc ion binding"/>
    <property type="evidence" value="ECO:0007669"/>
    <property type="project" value="UniProtKB-KW"/>
</dbReference>
<feature type="compositionally biased region" description="Acidic residues" evidence="14">
    <location>
        <begin position="496"/>
        <end position="521"/>
    </location>
</feature>
<dbReference type="GO" id="GO:0045740">
    <property type="term" value="P:positive regulation of DNA replication"/>
    <property type="evidence" value="ECO:0007669"/>
    <property type="project" value="TreeGrafter"/>
</dbReference>
<keyword evidence="6" id="KW-0805">Transcription regulation</keyword>
<dbReference type="Pfam" id="PF00439">
    <property type="entry name" value="Bromodomain"/>
    <property type="match status" value="1"/>
</dbReference>
<evidence type="ECO:0000256" key="7">
    <source>
        <dbReference type="ARBA" id="ARBA00023054"/>
    </source>
</evidence>
<feature type="region of interest" description="Disordered" evidence="14">
    <location>
        <begin position="476"/>
        <end position="521"/>
    </location>
</feature>
<dbReference type="Gene3D" id="3.30.40.10">
    <property type="entry name" value="Zinc/RING finger domain, C3HC4 (zinc finger)"/>
    <property type="match status" value="2"/>
</dbReference>
<dbReference type="InterPro" id="IPR036427">
    <property type="entry name" value="Bromodomain-like_sf"/>
</dbReference>
<feature type="compositionally biased region" description="Basic residues" evidence="14">
    <location>
        <begin position="578"/>
        <end position="600"/>
    </location>
</feature>
<dbReference type="PANTHER" id="PTHR46510:SF1">
    <property type="entry name" value="BROMODOMAIN ADJACENT TO ZINC FINGER DOMAIN PROTEIN 1A"/>
    <property type="match status" value="1"/>
</dbReference>
<feature type="region of interest" description="Disordered" evidence="14">
    <location>
        <begin position="569"/>
        <end position="629"/>
    </location>
</feature>
<keyword evidence="2" id="KW-0597">Phosphoprotein</keyword>
<evidence type="ECO:0000256" key="9">
    <source>
        <dbReference type="ARBA" id="ARBA00023163"/>
    </source>
</evidence>
<accession>A0AAV2PNR4</accession>
<evidence type="ECO:0000256" key="5">
    <source>
        <dbReference type="ARBA" id="ARBA00022833"/>
    </source>
</evidence>
<keyword evidence="7" id="KW-0175">Coiled coil</keyword>
<dbReference type="SUPFAM" id="SSF47370">
    <property type="entry name" value="Bromodomain"/>
    <property type="match status" value="1"/>
</dbReference>
<dbReference type="GO" id="GO:0031445">
    <property type="term" value="P:regulation of heterochromatin formation"/>
    <property type="evidence" value="ECO:0007669"/>
    <property type="project" value="TreeGrafter"/>
</dbReference>
<feature type="compositionally biased region" description="Polar residues" evidence="14">
    <location>
        <begin position="57"/>
        <end position="67"/>
    </location>
</feature>
<dbReference type="PROSITE" id="PS50016">
    <property type="entry name" value="ZF_PHD_2"/>
    <property type="match status" value="2"/>
</dbReference>
<protein>
    <recommendedName>
        <fullName evidence="11">Bromodomain adjacent to zinc finger domain protein 1A</fullName>
    </recommendedName>
</protein>
<feature type="compositionally biased region" description="Basic residues" evidence="14">
    <location>
        <begin position="477"/>
        <end position="490"/>
    </location>
</feature>
<evidence type="ECO:0000259" key="15">
    <source>
        <dbReference type="PROSITE" id="PS50014"/>
    </source>
</evidence>
<dbReference type="GO" id="GO:0008623">
    <property type="term" value="C:CHRAC"/>
    <property type="evidence" value="ECO:0007669"/>
    <property type="project" value="TreeGrafter"/>
</dbReference>
<evidence type="ECO:0000313" key="18">
    <source>
        <dbReference type="Proteomes" id="UP001497623"/>
    </source>
</evidence>
<keyword evidence="3" id="KW-0479">Metal-binding</keyword>
<dbReference type="InterPro" id="IPR019787">
    <property type="entry name" value="Znf_PHD-finger"/>
</dbReference>
<evidence type="ECO:0000256" key="11">
    <source>
        <dbReference type="ARBA" id="ARBA00068253"/>
    </source>
</evidence>
<dbReference type="Proteomes" id="UP001497623">
    <property type="component" value="Unassembled WGS sequence"/>
</dbReference>
<dbReference type="InterPro" id="IPR011011">
    <property type="entry name" value="Znf_FYVE_PHD"/>
</dbReference>
<feature type="domain" description="Bromo" evidence="15">
    <location>
        <begin position="652"/>
        <end position="722"/>
    </location>
</feature>
<evidence type="ECO:0000256" key="13">
    <source>
        <dbReference type="PROSITE-ProRule" id="PRU00146"/>
    </source>
</evidence>
<dbReference type="Pfam" id="PF00628">
    <property type="entry name" value="PHD"/>
    <property type="match status" value="2"/>
</dbReference>
<dbReference type="PROSITE" id="PS01359">
    <property type="entry name" value="ZF_PHD_1"/>
    <property type="match status" value="1"/>
</dbReference>
<evidence type="ECO:0000256" key="6">
    <source>
        <dbReference type="ARBA" id="ARBA00023015"/>
    </source>
</evidence>
<gene>
    <name evidence="17" type="ORF">MNOR_LOCUS1579</name>
</gene>
<dbReference type="InterPro" id="IPR018359">
    <property type="entry name" value="Bromodomain_CS"/>
</dbReference>
<feature type="region of interest" description="Disordered" evidence="14">
    <location>
        <begin position="347"/>
        <end position="390"/>
    </location>
</feature>
<feature type="region of interest" description="Disordered" evidence="14">
    <location>
        <begin position="279"/>
        <end position="299"/>
    </location>
</feature>
<dbReference type="FunFam" id="3.30.40.10:FF:000300">
    <property type="entry name" value="Bromodomain adjacent to zinc finger domain protein 1A"/>
    <property type="match status" value="1"/>
</dbReference>
<organism evidence="17 18">
    <name type="scientific">Meganyctiphanes norvegica</name>
    <name type="common">Northern krill</name>
    <name type="synonym">Thysanopoda norvegica</name>
    <dbReference type="NCBI Taxonomy" id="48144"/>
    <lineage>
        <taxon>Eukaryota</taxon>
        <taxon>Metazoa</taxon>
        <taxon>Ecdysozoa</taxon>
        <taxon>Arthropoda</taxon>
        <taxon>Crustacea</taxon>
        <taxon>Multicrustacea</taxon>
        <taxon>Malacostraca</taxon>
        <taxon>Eumalacostraca</taxon>
        <taxon>Eucarida</taxon>
        <taxon>Euphausiacea</taxon>
        <taxon>Euphausiidae</taxon>
        <taxon>Meganyctiphanes</taxon>
    </lineage>
</organism>
<dbReference type="SMART" id="SM00297">
    <property type="entry name" value="BROMO"/>
    <property type="match status" value="1"/>
</dbReference>
<keyword evidence="18" id="KW-1185">Reference proteome</keyword>
<dbReference type="PROSITE" id="PS50014">
    <property type="entry name" value="BROMODOMAIN_2"/>
    <property type="match status" value="1"/>
</dbReference>
<comment type="caution">
    <text evidence="17">The sequence shown here is derived from an EMBL/GenBank/DDBJ whole genome shotgun (WGS) entry which is preliminary data.</text>
</comment>
<evidence type="ECO:0000256" key="4">
    <source>
        <dbReference type="ARBA" id="ARBA00022771"/>
    </source>
</evidence>
<feature type="compositionally biased region" description="Basic and acidic residues" evidence="14">
    <location>
        <begin position="68"/>
        <end position="81"/>
    </location>
</feature>
<reference evidence="17 18" key="1">
    <citation type="submission" date="2024-05" db="EMBL/GenBank/DDBJ databases">
        <authorList>
            <person name="Wallberg A."/>
        </authorList>
    </citation>
    <scope>NUCLEOTIDE SEQUENCE [LARGE SCALE GENOMIC DNA]</scope>
</reference>
<feature type="compositionally biased region" description="Basic and acidic residues" evidence="14">
    <location>
        <begin position="1"/>
        <end position="36"/>
    </location>
</feature>
<keyword evidence="10" id="KW-0539">Nucleus</keyword>
<dbReference type="SMART" id="SM00249">
    <property type="entry name" value="PHD"/>
    <property type="match status" value="2"/>
</dbReference>
<comment type="subcellular location">
    <subcellularLocation>
        <location evidence="1">Nucleus</location>
    </subcellularLocation>
</comment>
<sequence length="756" mass="87172">MQAERTIKKQELMEKELKEKQLKEKEKENNSDKENDGNESPNKQVPPKSPGGKKLLQSVNQNENNSDQTKKENTEQKVESAAESEFKLDFSILENLKPEVNGPRPDIYGLCNADAQTCPVHSQKEKNQWSFIHKLEDFNALIDSLNSRGIRESELKETLISYRGLIESSLKNCPVFKLDPSQEPEVDTNIRKSMRKETKKEDANLNFPSGTPMNEILQLTLRDMILETEEKLELGMLGSLKVENREDWRQAIVDGKYNPGVEEWNWGGRSRLKQLKEDLGLEEEEEEEKETDESESTDQLVKDLSHAILQLGQAVEAKYTQAPLAETDKIIKKREKAERKLKKWIEKKNKKDDDDEEPEVEEEEEDEDVEEEEEEEDDDEEKRVSDNALRTPMERWEKSLMACTNLSQLCLHFSTLENSITWSRSALEARCRVCKRKSDPDNMLLCDSCDKGNHLYCLKPKLKKVPDGEWFCDQCQPKRKPRSPVKKARRTTYVEVESESEEDSDEEEEDSDEEESDSDDATCEVCNEVGEVICCDTCPRVYHQDCAELRKVPRGSWSCPACRLDPKAAKDKENAQTKKNKGKNNSKNKKATKKVNKRKSRGGDETPTAAKKLKMDDASPEFSPPRRNRRSLVDEEMVLNTGALEALLTELYKQEDSWPFLAPVSRKAAPDYYDIIKKPMDLGTMRHKLDCFKYTSDEEFIADGMLVFQNCQQYNQEKTDEYTCGTNMIKFYLKTVKELGLRQAQEGSRAKKRSRK</sequence>
<dbReference type="AlphaFoldDB" id="A0AAV2PNR4"/>
<evidence type="ECO:0000256" key="10">
    <source>
        <dbReference type="ARBA" id="ARBA00023242"/>
    </source>
</evidence>
<evidence type="ECO:0000256" key="3">
    <source>
        <dbReference type="ARBA" id="ARBA00022723"/>
    </source>
</evidence>
<dbReference type="InterPro" id="IPR028941">
    <property type="entry name" value="WHIM2_dom"/>
</dbReference>
<evidence type="ECO:0000313" key="17">
    <source>
        <dbReference type="EMBL" id="CAL4060824.1"/>
    </source>
</evidence>
<proteinExistence type="predicted"/>
<evidence type="ECO:0000256" key="14">
    <source>
        <dbReference type="SAM" id="MobiDB-lite"/>
    </source>
</evidence>
<dbReference type="InterPro" id="IPR001965">
    <property type="entry name" value="Znf_PHD"/>
</dbReference>
<dbReference type="Gene3D" id="1.20.920.10">
    <property type="entry name" value="Bromodomain-like"/>
    <property type="match status" value="1"/>
</dbReference>
<keyword evidence="8 12" id="KW-0103">Bromodomain</keyword>
<name>A0AAV2PNR4_MEGNR</name>
<feature type="domain" description="PHD-type" evidence="16">
    <location>
        <begin position="520"/>
        <end position="565"/>
    </location>
</feature>
<dbReference type="InterPro" id="IPR013083">
    <property type="entry name" value="Znf_RING/FYVE/PHD"/>
</dbReference>
<dbReference type="PANTHER" id="PTHR46510">
    <property type="entry name" value="BROMODOMAIN ADJACENT TO ZINC FINGER DOMAIN PROTEIN 1A"/>
    <property type="match status" value="1"/>
</dbReference>
<evidence type="ECO:0000256" key="2">
    <source>
        <dbReference type="ARBA" id="ARBA00022553"/>
    </source>
</evidence>
<evidence type="ECO:0000259" key="16">
    <source>
        <dbReference type="PROSITE" id="PS50016"/>
    </source>
</evidence>
<feature type="compositionally biased region" description="Acidic residues" evidence="14">
    <location>
        <begin position="280"/>
        <end position="296"/>
    </location>
</feature>
<dbReference type="GO" id="GO:0000228">
    <property type="term" value="C:nuclear chromosome"/>
    <property type="evidence" value="ECO:0007669"/>
    <property type="project" value="TreeGrafter"/>
</dbReference>
<feature type="domain" description="PHD-type" evidence="16">
    <location>
        <begin position="428"/>
        <end position="478"/>
    </location>
</feature>
<evidence type="ECO:0000256" key="8">
    <source>
        <dbReference type="ARBA" id="ARBA00023117"/>
    </source>
</evidence>
<feature type="region of interest" description="Disordered" evidence="14">
    <location>
        <begin position="1"/>
        <end position="81"/>
    </location>
</feature>
<dbReference type="GO" id="GO:0003677">
    <property type="term" value="F:DNA binding"/>
    <property type="evidence" value="ECO:0007669"/>
    <property type="project" value="TreeGrafter"/>
</dbReference>
<dbReference type="GO" id="GO:0006355">
    <property type="term" value="P:regulation of DNA-templated transcription"/>
    <property type="evidence" value="ECO:0007669"/>
    <property type="project" value="TreeGrafter"/>
</dbReference>
<evidence type="ECO:0000256" key="12">
    <source>
        <dbReference type="PROSITE-ProRule" id="PRU00035"/>
    </source>
</evidence>
<dbReference type="PRINTS" id="PR00503">
    <property type="entry name" value="BROMODOMAIN"/>
</dbReference>
<keyword evidence="5" id="KW-0862">Zinc</keyword>
<keyword evidence="9" id="KW-0804">Transcription</keyword>
<dbReference type="GO" id="GO:0006338">
    <property type="term" value="P:chromatin remodeling"/>
    <property type="evidence" value="ECO:0007669"/>
    <property type="project" value="InterPro"/>
</dbReference>
<dbReference type="InterPro" id="IPR019786">
    <property type="entry name" value="Zinc_finger_PHD-type_CS"/>
</dbReference>
<dbReference type="SUPFAM" id="SSF57903">
    <property type="entry name" value="FYVE/PHD zinc finger"/>
    <property type="match status" value="2"/>
</dbReference>
<evidence type="ECO:0000256" key="1">
    <source>
        <dbReference type="ARBA" id="ARBA00004123"/>
    </source>
</evidence>
<dbReference type="PROSITE" id="PS00633">
    <property type="entry name" value="BROMODOMAIN_1"/>
    <property type="match status" value="1"/>
</dbReference>
<dbReference type="Pfam" id="PF15613">
    <property type="entry name" value="WSD"/>
    <property type="match status" value="1"/>
</dbReference>
<dbReference type="EMBL" id="CAXKWB010000424">
    <property type="protein sequence ID" value="CAL4060824.1"/>
    <property type="molecule type" value="Genomic_DNA"/>
</dbReference>
<dbReference type="InterPro" id="IPR001487">
    <property type="entry name" value="Bromodomain"/>
</dbReference>